<name>A0A6M4ATG9_9SPHN</name>
<evidence type="ECO:0000313" key="1">
    <source>
        <dbReference type="EMBL" id="QJQ32345.1"/>
    </source>
</evidence>
<reference evidence="1 2" key="1">
    <citation type="submission" date="2020-01" db="EMBL/GenBank/DDBJ databases">
        <title>Sphingomonas sp. strain CSW-10.</title>
        <authorList>
            <person name="Chen W.-M."/>
        </authorList>
    </citation>
    <scope>NUCLEOTIDE SEQUENCE [LARGE SCALE GENOMIC DNA]</scope>
    <source>
        <strain evidence="1 2">CSW-10</strain>
    </source>
</reference>
<dbReference type="RefSeq" id="WP_169945511.1">
    <property type="nucleotide sequence ID" value="NZ_CP053015.1"/>
</dbReference>
<dbReference type="KEGG" id="slan:GV829_07680"/>
<accession>A0A6M4ATG9</accession>
<organism evidence="1 2">
    <name type="scientific">Sphingomonas lacunae</name>
    <dbReference type="NCBI Taxonomy" id="2698828"/>
    <lineage>
        <taxon>Bacteria</taxon>
        <taxon>Pseudomonadati</taxon>
        <taxon>Pseudomonadota</taxon>
        <taxon>Alphaproteobacteria</taxon>
        <taxon>Sphingomonadales</taxon>
        <taxon>Sphingomonadaceae</taxon>
        <taxon>Sphingomonas</taxon>
    </lineage>
</organism>
<sequence length="179" mass="18983">MSRMSVELTKQWPGAQPQLAWIFSVGETAGKALNIVYKNARSVTGAINMPAELAAGAGNKAPVYASSPNRNPTPTALSLKANQDLILGFVLDAKMGAIFADAPFSGGYRGAENDYYSVTRVSDTTAYLVIKGSSFGAGDYSKPFNIHLVAKGTQGNNVAYVTPLIIDPDTRWPDGWGPP</sequence>
<dbReference type="AlphaFoldDB" id="A0A6M4ATG9"/>
<gene>
    <name evidence="1" type="ORF">GV829_07680</name>
</gene>
<dbReference type="Proteomes" id="UP000503018">
    <property type="component" value="Chromosome"/>
</dbReference>
<proteinExistence type="predicted"/>
<dbReference type="EMBL" id="CP053015">
    <property type="protein sequence ID" value="QJQ32345.1"/>
    <property type="molecule type" value="Genomic_DNA"/>
</dbReference>
<protein>
    <submittedName>
        <fullName evidence="1">Uncharacterized protein</fullName>
    </submittedName>
</protein>
<evidence type="ECO:0000313" key="2">
    <source>
        <dbReference type="Proteomes" id="UP000503018"/>
    </source>
</evidence>
<keyword evidence="2" id="KW-1185">Reference proteome</keyword>